<evidence type="ECO:0000313" key="2">
    <source>
        <dbReference type="Proteomes" id="UP001108280"/>
    </source>
</evidence>
<keyword evidence="2" id="KW-1185">Reference proteome</keyword>
<proteinExistence type="predicted"/>
<reference evidence="2" key="2">
    <citation type="journal article" date="2020" name="Biotechnol. Bioeng.">
        <title>Chromosome-scale scaffolds for the Chinese hamster reference genome assembly to facilitate the study of the CHO epigenome.</title>
        <authorList>
            <person name="Hilliard W."/>
            <person name="MacDonald M."/>
            <person name="Lee K.H."/>
        </authorList>
    </citation>
    <scope>NUCLEOTIDE SEQUENCE [LARGE SCALE GENOMIC DNA]</scope>
    <source>
        <strain evidence="2">17A/GY</strain>
    </source>
</reference>
<dbReference type="Proteomes" id="UP001108280">
    <property type="component" value="Chromosome 2"/>
</dbReference>
<reference evidence="3" key="3">
    <citation type="submission" date="2025-08" db="UniProtKB">
        <authorList>
            <consortium name="RefSeq"/>
        </authorList>
    </citation>
    <scope>IDENTIFICATION</scope>
    <source>
        <strain evidence="3">17A/GY</strain>
        <tissue evidence="3">Liver</tissue>
    </source>
</reference>
<accession>A0A9J7GS09</accession>
<feature type="compositionally biased region" description="Pro residues" evidence="1">
    <location>
        <begin position="205"/>
        <end position="232"/>
    </location>
</feature>
<dbReference type="GeneID" id="118238173"/>
<dbReference type="KEGG" id="cge:118238173"/>
<organism evidence="2 3">
    <name type="scientific">Cricetulus griseus</name>
    <name type="common">Chinese hamster</name>
    <name type="synonym">Cricetulus barabensis griseus</name>
    <dbReference type="NCBI Taxonomy" id="10029"/>
    <lineage>
        <taxon>Eukaryota</taxon>
        <taxon>Metazoa</taxon>
        <taxon>Chordata</taxon>
        <taxon>Craniata</taxon>
        <taxon>Vertebrata</taxon>
        <taxon>Euteleostomi</taxon>
        <taxon>Mammalia</taxon>
        <taxon>Eutheria</taxon>
        <taxon>Euarchontoglires</taxon>
        <taxon>Glires</taxon>
        <taxon>Rodentia</taxon>
        <taxon>Myomorpha</taxon>
        <taxon>Muroidea</taxon>
        <taxon>Cricetidae</taxon>
        <taxon>Cricetinae</taxon>
        <taxon>Cricetulus</taxon>
    </lineage>
</organism>
<sequence>MAGNQSQAPRACIPAPRVSNLPPQPRHLHPPSPRPPRLHVLHTSPCNLDTCLFDLQATQHGLQDPQTGGQHPGPPCSVLTATAFSKVYLRVVGPQPPEPRRPPLWSAHSPPRAGLTSHVLYHHLQPTPLAAPRRSAFRGSSYCRLVSLAAHRTRSRPGPGRIGWLLRQAAEPFWTAPAHPNRRRRRQSGLGHGEAARPHKRRGPVIPPSFPTPSPLPHARPVRPHPTPPRARPPAARGTHPHARPSTHSRTPTPVPEPRGRTTPRVPSQPAGSPRRSHRPRAPMD</sequence>
<feature type="region of interest" description="Disordered" evidence="1">
    <location>
        <begin position="1"/>
        <end position="38"/>
    </location>
</feature>
<evidence type="ECO:0000313" key="3">
    <source>
        <dbReference type="RefSeq" id="XP_035294609.1"/>
    </source>
</evidence>
<feature type="compositionally biased region" description="Basic residues" evidence="1">
    <location>
        <begin position="275"/>
        <end position="285"/>
    </location>
</feature>
<dbReference type="AlphaFoldDB" id="A0A9J7GS09"/>
<evidence type="ECO:0000256" key="1">
    <source>
        <dbReference type="SAM" id="MobiDB-lite"/>
    </source>
</evidence>
<feature type="compositionally biased region" description="Pro residues" evidence="1">
    <location>
        <begin position="22"/>
        <end position="35"/>
    </location>
</feature>
<name>A0A9J7GS09_CRIGR</name>
<dbReference type="RefSeq" id="XP_035294609.1">
    <property type="nucleotide sequence ID" value="XM_035438718.1"/>
</dbReference>
<gene>
    <name evidence="3" type="primary">LOC118238173</name>
</gene>
<feature type="region of interest" description="Disordered" evidence="1">
    <location>
        <begin position="175"/>
        <end position="285"/>
    </location>
</feature>
<protein>
    <submittedName>
        <fullName evidence="3">Extensin-like</fullName>
    </submittedName>
</protein>
<reference evidence="2" key="1">
    <citation type="journal article" date="2018" name="Biotechnol. Bioeng.">
        <title>A reference genome of the Chinese hamster based on a hybrid assembly strategy.</title>
        <authorList>
            <person name="Rupp O."/>
            <person name="MacDonald M.L."/>
            <person name="Li S."/>
            <person name="Dhiman H."/>
            <person name="Polson S."/>
            <person name="Griep S."/>
            <person name="Heffner K."/>
            <person name="Hernandez I."/>
            <person name="Brinkrolf K."/>
            <person name="Jadhav V."/>
            <person name="Samoudi M."/>
            <person name="Hao H."/>
            <person name="Kingham B."/>
            <person name="Goesmann A."/>
            <person name="Betenbaugh M.J."/>
            <person name="Lewis N.E."/>
            <person name="Borth N."/>
            <person name="Lee K.H."/>
        </authorList>
    </citation>
    <scope>NUCLEOTIDE SEQUENCE [LARGE SCALE GENOMIC DNA]</scope>
    <source>
        <strain evidence="2">17A/GY</strain>
    </source>
</reference>